<organism evidence="1 2">
    <name type="scientific">Legionella sainthelensi</name>
    <dbReference type="NCBI Taxonomy" id="28087"/>
    <lineage>
        <taxon>Bacteria</taxon>
        <taxon>Pseudomonadati</taxon>
        <taxon>Pseudomonadota</taxon>
        <taxon>Gammaproteobacteria</taxon>
        <taxon>Legionellales</taxon>
        <taxon>Legionellaceae</taxon>
        <taxon>Legionella</taxon>
    </lineage>
</organism>
<dbReference type="RefSeq" id="WP_027271835.1">
    <property type="nucleotide sequence ID" value="NZ_CAAAJE010000025.1"/>
</dbReference>
<reference evidence="1 2" key="1">
    <citation type="submission" date="2015-11" db="EMBL/GenBank/DDBJ databases">
        <title>Genomic analysis of 38 Legionella species identifies large and diverse effector repertoires.</title>
        <authorList>
            <person name="Burstein D."/>
            <person name="Amaro F."/>
            <person name="Zusman T."/>
            <person name="Lifshitz Z."/>
            <person name="Cohen O."/>
            <person name="Gilbert J.A."/>
            <person name="Pupko T."/>
            <person name="Shuman H.A."/>
            <person name="Segal G."/>
        </authorList>
    </citation>
    <scope>NUCLEOTIDE SEQUENCE [LARGE SCALE GENOMIC DNA]</scope>
    <source>
        <strain evidence="1 2">Mt.St.Helens-4</strain>
    </source>
</reference>
<evidence type="ECO:0008006" key="3">
    <source>
        <dbReference type="Google" id="ProtNLM"/>
    </source>
</evidence>
<sequence length="770" mass="87539">MLNVEELKFIELVLQQFQQFLESYEPTPITNYPSLRDAVAIKELVESCTKLKELMKHPETFKTQFLNYFHQRQNLLANTALSFTALPLGSANQIYWKLVQYLFQPQTLSEMLAIIMPHVKGVRSIGVKERVPSHMSMDDFVQKPPFFIQEQSLAEYPLAQNACPDHLGSYIVVDDYLFFLEEIASQPFHYHQQIYMLLKEQYPELAAKIYSHSHNWEVLEQDILLSFGQSPREALSALCKGLILGGERITGQLYAGESAQQACKRFTIYWNHLSSEFKQQLNQLKDAHGASLSEILHILLDKGGCVETAAGQLKSLLERPENTELLDIACHIPPEKKAAIALKYNPERNPQGIFTDGQEVVDALPEPYLSQSLAQINLHNLDDFLSLLIKFPTNFYATLLSSIQFKENHLFEELRVLTEEHILSPEQATALNDAIENHLLNLNAVLIHAITTDKSALFEEKLTALSLEDAKKVLEAHDLRGETLLHRLASKPEFLRVVLKLYSAPEERMRLLHLPGRLGQTLVHRAIHNLPALQILLSACPTDEFKLKLFTCNQSMKPILLEAARSPEAVTALMHSFSDPENSLKAIQTPLYKGEPLLHLDDILTRPQCIRAILNALPSQLVPKAIGSKSVQDQDAFQKAIKDPHRYKEAVDILLHALEPGKRWSFLLIHCISEILPPQSELNGGLRWDAMTIKAFNEMKRLMENNLLSPETIQSWKDAFMEVPTEKSAPSYNFFTINQQDVLNKILEVIRCFASESHVQLEEQISLSSR</sequence>
<dbReference type="OrthoDB" id="5635690at2"/>
<protein>
    <recommendedName>
        <fullName evidence="3">Ankyrin repeats (3 copies)</fullName>
    </recommendedName>
</protein>
<gene>
    <name evidence="1" type="ORF">Lsai_1191</name>
</gene>
<proteinExistence type="predicted"/>
<dbReference type="EMBL" id="LNYV01000013">
    <property type="protein sequence ID" value="KTD58584.1"/>
    <property type="molecule type" value="Genomic_DNA"/>
</dbReference>
<evidence type="ECO:0000313" key="1">
    <source>
        <dbReference type="EMBL" id="KTD58584.1"/>
    </source>
</evidence>
<comment type="caution">
    <text evidence="1">The sequence shown here is derived from an EMBL/GenBank/DDBJ whole genome shotgun (WGS) entry which is preliminary data.</text>
</comment>
<dbReference type="PATRIC" id="fig|28087.4.peg.1266"/>
<dbReference type="Proteomes" id="UP000054621">
    <property type="component" value="Unassembled WGS sequence"/>
</dbReference>
<accession>A0A0W0YNW3</accession>
<dbReference type="AlphaFoldDB" id="A0A0W0YNW3"/>
<evidence type="ECO:0000313" key="2">
    <source>
        <dbReference type="Proteomes" id="UP000054621"/>
    </source>
</evidence>
<name>A0A0W0YNW3_9GAMM</name>